<sequence length="394" mass="44378">MSIDPVILFVDLVSKGRYFGALVTYKKALNCRFHISGSDAAKLSSLKNILNCPYVDSISGKDLVDAGYSTEQLFDAQAVSRVTVRNGDFQKSCKTTSDLEALREARIDTSRIPMKQIECCDLGQAGNIQKTYDIQVSLIELKDLGFSEDSITNSVLDGTLRLRGKELIDLKLNFYELLIAKKNGCGVRLENILKNSPSPDNLLDAAKAGFDIQEHHLIDANAQKIHFEKAYNKRLIHITPYNLVRHDFSYKEAVNKFQHETALLTILMNLQVKPTVLQFIGWLRKGKSGNFQQIIKCRNFKMKYLPEACAHGLILKEEDYGKIPISTIICLTKLGYCRLSASHMIQHRYSAEEAIDVILNTNINVTREDMSKLGSHHGQDLIVESIMMSRNAVF</sequence>
<dbReference type="Proteomes" id="UP000244773">
    <property type="component" value="Segment"/>
</dbReference>
<accession>A0A2P0VMT7</accession>
<dbReference type="EMBL" id="KY322437">
    <property type="protein sequence ID" value="AUF82206.1"/>
    <property type="molecule type" value="Genomic_DNA"/>
</dbReference>
<proteinExistence type="predicted"/>
<reference evidence="1" key="1">
    <citation type="journal article" date="2018" name="Virology">
        <title>A giant virus infecting green algae encodes key fermentation genes.</title>
        <authorList>
            <person name="Schvarcz C.R."/>
            <person name="Steward G.F."/>
        </authorList>
    </citation>
    <scope>NUCLEOTIDE SEQUENCE [LARGE SCALE GENOMIC DNA]</scope>
</reference>
<protein>
    <submittedName>
        <fullName evidence="1">Uncharacterized protein</fullName>
    </submittedName>
</protein>
<gene>
    <name evidence="1" type="ORF">TetV_114</name>
</gene>
<keyword evidence="2" id="KW-1185">Reference proteome</keyword>
<evidence type="ECO:0000313" key="1">
    <source>
        <dbReference type="EMBL" id="AUF82206.1"/>
    </source>
</evidence>
<evidence type="ECO:0000313" key="2">
    <source>
        <dbReference type="Proteomes" id="UP000244773"/>
    </source>
</evidence>
<organism evidence="1">
    <name type="scientific">Tetraselmis virus 1</name>
    <dbReference type="NCBI Taxonomy" id="2060617"/>
    <lineage>
        <taxon>Viruses</taxon>
        <taxon>Varidnaviria</taxon>
        <taxon>Bamfordvirae</taxon>
        <taxon>Nucleocytoviricota</taxon>
        <taxon>Megaviricetes</taxon>
        <taxon>Imitervirales</taxon>
        <taxon>Allomimiviridae</taxon>
        <taxon>Oceanusvirus</taxon>
        <taxon>Oceanusvirus kaneohense</taxon>
    </lineage>
</organism>
<name>A0A2P0VMT7_9VIRU</name>